<keyword evidence="3" id="KW-0963">Cytoplasm</keyword>
<dbReference type="Proteomes" id="UP000054845">
    <property type="component" value="Unassembled WGS sequence"/>
</dbReference>
<feature type="domain" description="Importin N-terminal" evidence="8">
    <location>
        <begin position="36"/>
        <end position="100"/>
    </location>
</feature>
<organism evidence="10 11">
    <name type="scientific">Ceraceosorus bombacis</name>
    <dbReference type="NCBI Taxonomy" id="401625"/>
    <lineage>
        <taxon>Eukaryota</taxon>
        <taxon>Fungi</taxon>
        <taxon>Dikarya</taxon>
        <taxon>Basidiomycota</taxon>
        <taxon>Ustilaginomycotina</taxon>
        <taxon>Exobasidiomycetes</taxon>
        <taxon>Ceraceosorales</taxon>
        <taxon>Ceraceosoraceae</taxon>
        <taxon>Ceraceosorus</taxon>
    </lineage>
</organism>
<protein>
    <submittedName>
        <fullName evidence="10">Arm repeat-containing protein</fullName>
    </submittedName>
</protein>
<keyword evidence="4" id="KW-0677">Repeat</keyword>
<dbReference type="InterPro" id="IPR001494">
    <property type="entry name" value="Importin-beta_N"/>
</dbReference>
<dbReference type="STRING" id="401625.A0A0P1BA29"/>
<evidence type="ECO:0000256" key="7">
    <source>
        <dbReference type="SAM" id="MobiDB-lite"/>
    </source>
</evidence>
<evidence type="ECO:0000313" key="11">
    <source>
        <dbReference type="Proteomes" id="UP000054845"/>
    </source>
</evidence>
<keyword evidence="6" id="KW-0007">Acetylation</keyword>
<evidence type="ECO:0000256" key="1">
    <source>
        <dbReference type="ARBA" id="ARBA00004496"/>
    </source>
</evidence>
<dbReference type="InterPro" id="IPR058584">
    <property type="entry name" value="IMB1_TNPO1-like_TPR"/>
</dbReference>
<dbReference type="OrthoDB" id="951172at2759"/>
<dbReference type="Pfam" id="PF25574">
    <property type="entry name" value="TPR_IMB1"/>
    <property type="match status" value="1"/>
</dbReference>
<keyword evidence="5" id="KW-0653">Protein transport</keyword>
<feature type="region of interest" description="Disordered" evidence="7">
    <location>
        <begin position="325"/>
        <end position="402"/>
    </location>
</feature>
<dbReference type="FunFam" id="1.25.10.10:FF:000402">
    <property type="entry name" value="Related to importin beta-2 subunit (Transportin)"/>
    <property type="match status" value="1"/>
</dbReference>
<dbReference type="GO" id="GO:0006606">
    <property type="term" value="P:protein import into nucleus"/>
    <property type="evidence" value="ECO:0007669"/>
    <property type="project" value="InterPro"/>
</dbReference>
<accession>A0A0P1BA29</accession>
<dbReference type="InterPro" id="IPR011989">
    <property type="entry name" value="ARM-like"/>
</dbReference>
<dbReference type="Pfam" id="PF13513">
    <property type="entry name" value="HEAT_EZ"/>
    <property type="match status" value="1"/>
</dbReference>
<evidence type="ECO:0000256" key="6">
    <source>
        <dbReference type="ARBA" id="ARBA00022990"/>
    </source>
</evidence>
<feature type="compositionally biased region" description="Acidic residues" evidence="7">
    <location>
        <begin position="373"/>
        <end position="399"/>
    </location>
</feature>
<evidence type="ECO:0000256" key="4">
    <source>
        <dbReference type="ARBA" id="ARBA00022737"/>
    </source>
</evidence>
<evidence type="ECO:0000256" key="3">
    <source>
        <dbReference type="ARBA" id="ARBA00022490"/>
    </source>
</evidence>
<dbReference type="GO" id="GO:0031267">
    <property type="term" value="F:small GTPase binding"/>
    <property type="evidence" value="ECO:0007669"/>
    <property type="project" value="InterPro"/>
</dbReference>
<dbReference type="FunFam" id="1.25.10.10:FF:000313">
    <property type="entry name" value="Importin beta-2 subunit, putative"/>
    <property type="match status" value="1"/>
</dbReference>
<proteinExistence type="predicted"/>
<dbReference type="PANTHER" id="PTHR10527">
    <property type="entry name" value="IMPORTIN BETA"/>
    <property type="match status" value="1"/>
</dbReference>
<dbReference type="EMBL" id="CCYA01000065">
    <property type="protein sequence ID" value="CEH11896.1"/>
    <property type="molecule type" value="Genomic_DNA"/>
</dbReference>
<name>A0A0P1BA29_9BASI</name>
<dbReference type="Gene3D" id="1.25.10.10">
    <property type="entry name" value="Leucine-rich Repeat Variant"/>
    <property type="match status" value="2"/>
</dbReference>
<dbReference type="SUPFAM" id="SSF48371">
    <property type="entry name" value="ARM repeat"/>
    <property type="match status" value="1"/>
</dbReference>
<dbReference type="InterPro" id="IPR040122">
    <property type="entry name" value="Importin_beta"/>
</dbReference>
<evidence type="ECO:0000259" key="9">
    <source>
        <dbReference type="Pfam" id="PF25574"/>
    </source>
</evidence>
<evidence type="ECO:0000256" key="2">
    <source>
        <dbReference type="ARBA" id="ARBA00022448"/>
    </source>
</evidence>
<evidence type="ECO:0000313" key="10">
    <source>
        <dbReference type="EMBL" id="CEH11896.1"/>
    </source>
</evidence>
<evidence type="ECO:0000259" key="8">
    <source>
        <dbReference type="Pfam" id="PF03810"/>
    </source>
</evidence>
<dbReference type="Pfam" id="PF03810">
    <property type="entry name" value="IBN_N"/>
    <property type="match status" value="1"/>
</dbReference>
<dbReference type="InterPro" id="IPR000357">
    <property type="entry name" value="HEAT"/>
</dbReference>
<comment type="subcellular location">
    <subcellularLocation>
        <location evidence="1">Cytoplasm</location>
    </subcellularLocation>
</comment>
<dbReference type="AlphaFoldDB" id="A0A0P1BA29"/>
<dbReference type="Pfam" id="PF02985">
    <property type="entry name" value="HEAT"/>
    <property type="match status" value="1"/>
</dbReference>
<dbReference type="GO" id="GO:0005634">
    <property type="term" value="C:nucleus"/>
    <property type="evidence" value="ECO:0007669"/>
    <property type="project" value="UniProtKB-SubCell"/>
</dbReference>
<evidence type="ECO:0000256" key="5">
    <source>
        <dbReference type="ARBA" id="ARBA00022927"/>
    </source>
</evidence>
<feature type="domain" description="Importin subunit beta-1/Transportin-1-like TPR repeats" evidence="9">
    <location>
        <begin position="524"/>
        <end position="731"/>
    </location>
</feature>
<reference evidence="10 11" key="1">
    <citation type="submission" date="2014-09" db="EMBL/GenBank/DDBJ databases">
        <authorList>
            <person name="Magalhaes I.L.F."/>
            <person name="Oliveira U."/>
            <person name="Santos F.R."/>
            <person name="Vidigal T.H.D.A."/>
            <person name="Brescovit A.D."/>
            <person name="Santos A.J."/>
        </authorList>
    </citation>
    <scope>NUCLEOTIDE SEQUENCE [LARGE SCALE GENOMIC DNA]</scope>
</reference>
<dbReference type="GO" id="GO:0005737">
    <property type="term" value="C:cytoplasm"/>
    <property type="evidence" value="ECO:0007669"/>
    <property type="project" value="UniProtKB-SubCell"/>
</dbReference>
<keyword evidence="2" id="KW-0813">Transport</keyword>
<keyword evidence="11" id="KW-1185">Reference proteome</keyword>
<dbReference type="InterPro" id="IPR016024">
    <property type="entry name" value="ARM-type_fold"/>
</dbReference>
<sequence>MAAASWTPQQDGLSELLGLFRESQNPDRDVQIHIANRLETLRQIPDYANYLVYVLTQMPQEETNTRSIAGLILKNHILNYSQTLHPDSVAYVKAAILPAISLEEDMLRRTSTQVVSMIMEIYRPESWPEGLEQLISLMTSQHPKGCEGAFSTLAKMCEDIPKEIEECEINGMRPLQILIPKFLEATNHPDPLVRCHALNCLNQFISASSAALQEQLDLYIKALFERSSDPNDSVRRFVCQAIVLILGARPDKLLPQLSGVVDYMLYCTADKDDEVALEACEFWLQFSEDPQLSDHLRPYLPTVAPVLLKSMVYSEIDLLILGADQDDNDEAEPDRPEDIKPKHYGGATKRNEHIDEAEQNGAGGSKMSRAALEAEDEDDDDEDDDDDDDYEDDSDDDGSGEWNLRKCSAAALDVMAVQFGNELLQILLPYLKERLFSDDWLQREAGILALGAIAEGCIAGIHEHLPQLVPFLINSLQHPKPLVRSIACWTLGRYSSWTVGTKTPEHQQQYFLPAMEGLLGMVLDRNKRVQEAGCSAFATLEEEAGASLQPFLEPILKTLVFAFNKYQQKNLLILYDAIGTLADCVESALNRPEYVEIIMPPLISKWQSLDDGDADLIPLLECLSSVTIAVGPGFLPYSPPVFQRCVGLVHSNLVAAQAEAQKPLDEQEMPNRTFIIVALDLLSGLTQGLGADVQPLIEQSNPSLLPLLGACLTNPDPPVRQSAYALLGDLAICAFRLLRPQLPSIMKELIAQIVVDPPSESVSVCNNATWAAGEIALQYQGQDTSELHQWIPSLTERLVPVLMSTKSPKSLMENAAVTIGRIGLVCPALVAPHLEQFIEQWCQALWDIKDNDEKDSAFRGLCAMIQANPNGAAKGFVYFCNAVVRWTSPSQALNDQFVSILNGFREMAGPNWQTQRTQFPPLIAQRLEQRYGL</sequence>